<dbReference type="EMBL" id="UOGL01000353">
    <property type="protein sequence ID" value="VAX39660.1"/>
    <property type="molecule type" value="Genomic_DNA"/>
</dbReference>
<dbReference type="InterPro" id="IPR002372">
    <property type="entry name" value="PQQ_rpt_dom"/>
</dbReference>
<dbReference type="AlphaFoldDB" id="A0A3B1DWF9"/>
<protein>
    <recommendedName>
        <fullName evidence="1">Pyrrolo-quinoline quinone repeat domain-containing protein</fullName>
    </recommendedName>
</protein>
<dbReference type="SUPFAM" id="SSF50998">
    <property type="entry name" value="Quinoprotein alcohol dehydrogenase-like"/>
    <property type="match status" value="1"/>
</dbReference>
<feature type="domain" description="Pyrrolo-quinoline quinone repeat" evidence="1">
    <location>
        <begin position="409"/>
        <end position="585"/>
    </location>
</feature>
<dbReference type="SMART" id="SM00564">
    <property type="entry name" value="PQQ"/>
    <property type="match status" value="5"/>
</dbReference>
<dbReference type="PANTHER" id="PTHR34512:SF30">
    <property type="entry name" value="OUTER MEMBRANE PROTEIN ASSEMBLY FACTOR BAMB"/>
    <property type="match status" value="1"/>
</dbReference>
<organism evidence="2">
    <name type="scientific">hydrothermal vent metagenome</name>
    <dbReference type="NCBI Taxonomy" id="652676"/>
    <lineage>
        <taxon>unclassified sequences</taxon>
        <taxon>metagenomes</taxon>
        <taxon>ecological metagenomes</taxon>
    </lineage>
</organism>
<name>A0A3B1DWF9_9ZZZZ</name>
<dbReference type="Gene3D" id="2.130.10.10">
    <property type="entry name" value="YVTN repeat-like/Quinoprotein amine dehydrogenase"/>
    <property type="match status" value="1"/>
</dbReference>
<proteinExistence type="predicted"/>
<evidence type="ECO:0000259" key="1">
    <source>
        <dbReference type="Pfam" id="PF13360"/>
    </source>
</evidence>
<dbReference type="Pfam" id="PF13360">
    <property type="entry name" value="PQQ_2"/>
    <property type="match status" value="1"/>
</dbReference>
<dbReference type="InterPro" id="IPR011047">
    <property type="entry name" value="Quinoprotein_ADH-like_sf"/>
</dbReference>
<accession>A0A3B1DWF9</accession>
<reference evidence="2" key="1">
    <citation type="submission" date="2018-06" db="EMBL/GenBank/DDBJ databases">
        <authorList>
            <person name="Zhirakovskaya E."/>
        </authorList>
    </citation>
    <scope>NUCLEOTIDE SEQUENCE</scope>
</reference>
<feature type="non-terminal residue" evidence="2">
    <location>
        <position position="691"/>
    </location>
</feature>
<dbReference type="InterPro" id="IPR015943">
    <property type="entry name" value="WD40/YVTN_repeat-like_dom_sf"/>
</dbReference>
<sequence>MRFFITVFICLNLTGLLCAQNERPLRELVTLNTNSSVQKKLRNVASYLKEKEWEPAFKIMQQVSQEQGDSLIRIRSQHYIPVLEYCQRMIAGLPQEGLTYYRKQVDAHTKTWYQNARKNKDIRLLHKILKQSYASSISDKALLLLGEYAWERDEPAIARYYWEQLIPLPYKVAAGVPLPLLRYPDSRISQAEIMSRLILCSLAEGNDARAQLELNVFKKRFPNTQGTIAGQTGLLSQLLTKEIKKEEHWQPVKSHALTQTFAGNIQRNRTVAKQVDIGFLQWKISLPFSAVALLQKKKGMFFRKALSSHPVVFKKIIFVNGDESIYAYHSKTGLPWPNIKDHSPLFSLAENDRELQPATLSLPVVGIPRHTMTVHQGYLYAKLGSPVTSRPFQNQQLNELNSKIVCLDLEKGEGKLVWKVSAKVLQKKVQEEWAFEGAPIVYRNHLYVATRRGTPHTEAGIACFHKATGKLIWHQKVCSTVNLVAGQQSFISHNLLTYGNQTIFYSTNLGAVIAIDATDGTTKWAMTYRSQRPKKISKYNSDAYQSLTPCLYYQGIVIAAPNDSGKIFAIDAPTGRLLWEQTLRGGTEQLLGIGKHGTLIASGKRLYGIDVLSGKIRWQLGYEDPLGQSYGRGLLAGDVIYWSLREEIVVVKQFSKDKNYLIVQRIPLKKLHGETGGNLSILNNQLLIAQP</sequence>
<dbReference type="InterPro" id="IPR018391">
    <property type="entry name" value="PQQ_b-propeller_rpt"/>
</dbReference>
<dbReference type="PANTHER" id="PTHR34512">
    <property type="entry name" value="CELL SURFACE PROTEIN"/>
    <property type="match status" value="1"/>
</dbReference>
<evidence type="ECO:0000313" key="2">
    <source>
        <dbReference type="EMBL" id="VAX39660.1"/>
    </source>
</evidence>
<gene>
    <name evidence="2" type="ORF">MNBD_PLANCTO02-2543</name>
</gene>